<keyword evidence="3" id="KW-1185">Reference proteome</keyword>
<dbReference type="Proteomes" id="UP001216907">
    <property type="component" value="Unassembled WGS sequence"/>
</dbReference>
<dbReference type="RefSeq" id="WP_277863098.1">
    <property type="nucleotide sequence ID" value="NZ_JARRAG010000002.1"/>
</dbReference>
<evidence type="ECO:0000313" key="2">
    <source>
        <dbReference type="EMBL" id="MDG3006807.1"/>
    </source>
</evidence>
<name>A0ABT6FGW3_9BACT</name>
<gene>
    <name evidence="2" type="ORF">PZE19_23805</name>
</gene>
<evidence type="ECO:0000256" key="1">
    <source>
        <dbReference type="SAM" id="MobiDB-lite"/>
    </source>
</evidence>
<sequence>MSSPRGATRRRAALWSALAMGFVLPTVGCQVEYAGMTLPSGKYMHDDVQYFAKGPEFPWANTQAATQRARMRAMGMDVPGSTEPITTQRSAPGTTPGIQRGFGNPTDVNASPLEDIPQPPNPGVGPGPDPDPVPAMDEANPQRNRP</sequence>
<organism evidence="2 3">
    <name type="scientific">Paludisphaera mucosa</name>
    <dbReference type="NCBI Taxonomy" id="3030827"/>
    <lineage>
        <taxon>Bacteria</taxon>
        <taxon>Pseudomonadati</taxon>
        <taxon>Planctomycetota</taxon>
        <taxon>Planctomycetia</taxon>
        <taxon>Isosphaerales</taxon>
        <taxon>Isosphaeraceae</taxon>
        <taxon>Paludisphaera</taxon>
    </lineage>
</organism>
<reference evidence="2 3" key="1">
    <citation type="submission" date="2023-03" db="EMBL/GenBank/DDBJ databases">
        <title>Paludisphaera mucosa sp. nov. a novel planctomycete from northern fen.</title>
        <authorList>
            <person name="Ivanova A."/>
        </authorList>
    </citation>
    <scope>NUCLEOTIDE SEQUENCE [LARGE SCALE GENOMIC DNA]</scope>
    <source>
        <strain evidence="2 3">Pla2</strain>
    </source>
</reference>
<feature type="region of interest" description="Disordered" evidence="1">
    <location>
        <begin position="77"/>
        <end position="146"/>
    </location>
</feature>
<evidence type="ECO:0000313" key="3">
    <source>
        <dbReference type="Proteomes" id="UP001216907"/>
    </source>
</evidence>
<dbReference type="EMBL" id="JARRAG010000002">
    <property type="protein sequence ID" value="MDG3006807.1"/>
    <property type="molecule type" value="Genomic_DNA"/>
</dbReference>
<feature type="compositionally biased region" description="Pro residues" evidence="1">
    <location>
        <begin position="117"/>
        <end position="133"/>
    </location>
</feature>
<comment type="caution">
    <text evidence="2">The sequence shown here is derived from an EMBL/GenBank/DDBJ whole genome shotgun (WGS) entry which is preliminary data.</text>
</comment>
<feature type="compositionally biased region" description="Polar residues" evidence="1">
    <location>
        <begin position="83"/>
        <end position="97"/>
    </location>
</feature>
<protein>
    <submittedName>
        <fullName evidence="2">Uncharacterized protein</fullName>
    </submittedName>
</protein>
<proteinExistence type="predicted"/>
<accession>A0ABT6FGW3</accession>